<dbReference type="GO" id="GO:0005634">
    <property type="term" value="C:nucleus"/>
    <property type="evidence" value="ECO:0007669"/>
    <property type="project" value="TreeGrafter"/>
</dbReference>
<feature type="region of interest" description="Disordered" evidence="1">
    <location>
        <begin position="43"/>
        <end position="98"/>
    </location>
</feature>
<gene>
    <name evidence="2" type="ORF">NESM_000715100</name>
</gene>
<dbReference type="Gene3D" id="1.10.8.10">
    <property type="entry name" value="DNA helicase RuvA subunit, C-terminal domain"/>
    <property type="match status" value="1"/>
</dbReference>
<dbReference type="Gene3D" id="3.40.30.10">
    <property type="entry name" value="Glutaredoxin"/>
    <property type="match status" value="1"/>
</dbReference>
<organism evidence="2 3">
    <name type="scientific">Novymonas esmeraldas</name>
    <dbReference type="NCBI Taxonomy" id="1808958"/>
    <lineage>
        <taxon>Eukaryota</taxon>
        <taxon>Discoba</taxon>
        <taxon>Euglenozoa</taxon>
        <taxon>Kinetoplastea</taxon>
        <taxon>Metakinetoplastina</taxon>
        <taxon>Trypanosomatida</taxon>
        <taxon>Trypanosomatidae</taxon>
        <taxon>Novymonas</taxon>
    </lineage>
</organism>
<dbReference type="InterPro" id="IPR050730">
    <property type="entry name" value="UBX_domain-protein"/>
</dbReference>
<name>A0AAW0EX31_9TRYP</name>
<dbReference type="AlphaFoldDB" id="A0AAW0EX31"/>
<dbReference type="CDD" id="cd14273">
    <property type="entry name" value="UBA_TAP-C_like"/>
    <property type="match status" value="1"/>
</dbReference>
<dbReference type="GO" id="GO:0043130">
    <property type="term" value="F:ubiquitin binding"/>
    <property type="evidence" value="ECO:0007669"/>
    <property type="project" value="TreeGrafter"/>
</dbReference>
<feature type="region of interest" description="Disordered" evidence="1">
    <location>
        <begin position="242"/>
        <end position="299"/>
    </location>
</feature>
<dbReference type="Gene3D" id="3.10.20.90">
    <property type="entry name" value="Phosphatidylinositol 3-kinase Catalytic Subunit, Chain A, domain 1"/>
    <property type="match status" value="1"/>
</dbReference>
<protein>
    <submittedName>
        <fullName evidence="2">UBX domain-containing protein</fullName>
    </submittedName>
</protein>
<dbReference type="InterPro" id="IPR036249">
    <property type="entry name" value="Thioredoxin-like_sf"/>
</dbReference>
<dbReference type="PANTHER" id="PTHR23322">
    <property type="entry name" value="FAS-ASSOCIATED PROTEIN"/>
    <property type="match status" value="1"/>
</dbReference>
<accession>A0AAW0EX31</accession>
<proteinExistence type="predicted"/>
<feature type="compositionally biased region" description="Polar residues" evidence="1">
    <location>
        <begin position="61"/>
        <end position="74"/>
    </location>
</feature>
<dbReference type="GO" id="GO:0043161">
    <property type="term" value="P:proteasome-mediated ubiquitin-dependent protein catabolic process"/>
    <property type="evidence" value="ECO:0007669"/>
    <property type="project" value="TreeGrafter"/>
</dbReference>
<dbReference type="Pfam" id="PF14555">
    <property type="entry name" value="UBA_4"/>
    <property type="match status" value="1"/>
</dbReference>
<keyword evidence="3" id="KW-1185">Reference proteome</keyword>
<reference evidence="2 3" key="1">
    <citation type="journal article" date="2021" name="MBio">
        <title>A New Model Trypanosomatid, Novymonas esmeraldas: Genomic Perception of Its 'Candidatus Pandoraea novymonadis' Endosymbiont.</title>
        <authorList>
            <person name="Zakharova A."/>
            <person name="Saura A."/>
            <person name="Butenko A."/>
            <person name="Podesvova L."/>
            <person name="Warmusova S."/>
            <person name="Kostygov A.Y."/>
            <person name="Nenarokova A."/>
            <person name="Lukes J."/>
            <person name="Opperdoes F.R."/>
            <person name="Yurchenko V."/>
        </authorList>
    </citation>
    <scope>NUCLEOTIDE SEQUENCE [LARGE SCALE GENOMIC DNA]</scope>
    <source>
        <strain evidence="2 3">E262AT.01</strain>
    </source>
</reference>
<evidence type="ECO:0000256" key="1">
    <source>
        <dbReference type="SAM" id="MobiDB-lite"/>
    </source>
</evidence>
<dbReference type="Proteomes" id="UP001430356">
    <property type="component" value="Unassembled WGS sequence"/>
</dbReference>
<evidence type="ECO:0000313" key="3">
    <source>
        <dbReference type="Proteomes" id="UP001430356"/>
    </source>
</evidence>
<dbReference type="EMBL" id="JAECZO010000114">
    <property type="protein sequence ID" value="KAK7197637.1"/>
    <property type="molecule type" value="Genomic_DNA"/>
</dbReference>
<sequence>MGDVDVVANFVVITGATEDQAIYYLSMHDFDLANAVVAFQTDHTSASPPQLPGDSPHHSSVDTGSPLSAPSPASHQVEGFAFPNGPARPPTPPAQRALASSTAEAIQRLFARPDYVLGSDKAAFETECTKAAARRCWVVVSIVDNTFPCECFTRDVWASEAMRSLTSGSLFCYEINITHTRGRALADKYHLDDATLPRLFLVDPVTQFRVKELPLHCTSQWRYDSALVVDALMLFLTTNEPPHDPFASSEPATQDATGRRGGGPDVDTRGPMVIDVDEGDSEAEMVSPPTISRGPAGPTAAATAAAATATTATTTAAAPVDVAEVVHIVAPSPVSLDEYTVPEGADASAGGVFRLRCRLPHASPTLQLRPDTPVSRLVEYLAYLVYAEEVSRYTAPPSIAIFSGFPPKSVATGEMAGVTLQTWTGVRSGDVLIVRVNA</sequence>
<comment type="caution">
    <text evidence="2">The sequence shown here is derived from an EMBL/GenBank/DDBJ whole genome shotgun (WGS) entry which is preliminary data.</text>
</comment>
<dbReference type="SUPFAM" id="SSF52833">
    <property type="entry name" value="Thioredoxin-like"/>
    <property type="match status" value="1"/>
</dbReference>
<dbReference type="PANTHER" id="PTHR23322:SF6">
    <property type="entry name" value="UBX DOMAIN-CONTAINING PROTEIN 7"/>
    <property type="match status" value="1"/>
</dbReference>
<evidence type="ECO:0000313" key="2">
    <source>
        <dbReference type="EMBL" id="KAK7197637.1"/>
    </source>
</evidence>